<dbReference type="Pfam" id="PF14234">
    <property type="entry name" value="DUF4336"/>
    <property type="match status" value="1"/>
</dbReference>
<accession>A0ABT1VY67</accession>
<protein>
    <submittedName>
        <fullName evidence="1">DUF4336 domain-containing protein</fullName>
    </submittedName>
</protein>
<dbReference type="Proteomes" id="UP001524547">
    <property type="component" value="Unassembled WGS sequence"/>
</dbReference>
<reference evidence="1 2" key="1">
    <citation type="submission" date="2022-06" db="EMBL/GenBank/DDBJ databases">
        <title>Rhizosaccharibacter gen. nov. sp. nov. KSS12, endophytic bacteria isolated from sugarcane.</title>
        <authorList>
            <person name="Pitiwittayakul N."/>
        </authorList>
    </citation>
    <scope>NUCLEOTIDE SEQUENCE [LARGE SCALE GENOMIC DNA]</scope>
    <source>
        <strain evidence="1 2">KSS12</strain>
    </source>
</reference>
<dbReference type="PANTHER" id="PTHR33835">
    <property type="entry name" value="YALI0C07656P"/>
    <property type="match status" value="1"/>
</dbReference>
<dbReference type="PANTHER" id="PTHR33835:SF1">
    <property type="entry name" value="METALLO-BETA-LACTAMASE DOMAIN-CONTAINING PROTEIN"/>
    <property type="match status" value="1"/>
</dbReference>
<keyword evidence="2" id="KW-1185">Reference proteome</keyword>
<gene>
    <name evidence="1" type="ORF">NFI88_10560</name>
</gene>
<dbReference type="EMBL" id="JAMZEJ010000006">
    <property type="protein sequence ID" value="MCQ8241279.1"/>
    <property type="molecule type" value="Genomic_DNA"/>
</dbReference>
<organism evidence="1 2">
    <name type="scientific">Rhizosaccharibacter radicis</name>
    <dbReference type="NCBI Taxonomy" id="2782605"/>
    <lineage>
        <taxon>Bacteria</taxon>
        <taxon>Pseudomonadati</taxon>
        <taxon>Pseudomonadota</taxon>
        <taxon>Alphaproteobacteria</taxon>
        <taxon>Acetobacterales</taxon>
        <taxon>Acetobacteraceae</taxon>
        <taxon>Rhizosaccharibacter</taxon>
    </lineage>
</organism>
<dbReference type="InterPro" id="IPR025638">
    <property type="entry name" value="DUF4336"/>
</dbReference>
<comment type="caution">
    <text evidence="1">The sequence shown here is derived from an EMBL/GenBank/DDBJ whole genome shotgun (WGS) entry which is preliminary data.</text>
</comment>
<name>A0ABT1VY67_9PROT</name>
<evidence type="ECO:0000313" key="2">
    <source>
        <dbReference type="Proteomes" id="UP001524547"/>
    </source>
</evidence>
<dbReference type="InterPro" id="IPR036866">
    <property type="entry name" value="RibonucZ/Hydroxyglut_hydro"/>
</dbReference>
<proteinExistence type="predicted"/>
<evidence type="ECO:0000313" key="1">
    <source>
        <dbReference type="EMBL" id="MCQ8241279.1"/>
    </source>
</evidence>
<dbReference type="RefSeq" id="WP_422920026.1">
    <property type="nucleotide sequence ID" value="NZ_JAMZEJ010000006.1"/>
</dbReference>
<dbReference type="SUPFAM" id="SSF56281">
    <property type="entry name" value="Metallo-hydrolase/oxidoreductase"/>
    <property type="match status" value="1"/>
</dbReference>
<sequence>MPSPFYPPLDTLKPVCDGIHIVDSVLPGAAGRVVGVRMTVIRLADGGLLLHSPTRFTPALHRELQELGPVRHMVAPNLAHWLFMERWAAMLPDATVWAAPGLADRRQVRRSGLRIDGVLEDRAPPDWGEEIALRLVPGGGGFREAALFHRPSRTLVLTDLVMNLQARKLPALIRPLARLGGMVSPDGMPPPYLRALVRLKRRAAAEAADRLLALEPARVIFAHGDWFREKGGERLRRSWRWLLPA</sequence>